<comment type="subcellular location">
    <subcellularLocation>
        <location evidence="1">Cell outer membrane</location>
    </subcellularLocation>
</comment>
<dbReference type="AlphaFoldDB" id="A0A520MRS2"/>
<evidence type="ECO:0000256" key="1">
    <source>
        <dbReference type="ARBA" id="ARBA00004442"/>
    </source>
</evidence>
<evidence type="ECO:0000256" key="3">
    <source>
        <dbReference type="ARBA" id="ARBA00023237"/>
    </source>
</evidence>
<keyword evidence="2" id="KW-0472">Membrane</keyword>
<dbReference type="EMBL" id="SHBL01000020">
    <property type="protein sequence ID" value="RZO23909.1"/>
    <property type="molecule type" value="Genomic_DNA"/>
</dbReference>
<dbReference type="InterPro" id="IPR012910">
    <property type="entry name" value="Plug_dom"/>
</dbReference>
<dbReference type="PANTHER" id="PTHR47234:SF1">
    <property type="entry name" value="TONB-DEPENDENT RECEPTOR"/>
    <property type="match status" value="1"/>
</dbReference>
<dbReference type="InterPro" id="IPR036942">
    <property type="entry name" value="Beta-barrel_TonB_sf"/>
</dbReference>
<feature type="signal peptide" evidence="4">
    <location>
        <begin position="1"/>
        <end position="20"/>
    </location>
</feature>
<dbReference type="Proteomes" id="UP000320146">
    <property type="component" value="Unassembled WGS sequence"/>
</dbReference>
<gene>
    <name evidence="6" type="ORF">EVA99_02875</name>
</gene>
<dbReference type="Gene3D" id="2.40.170.20">
    <property type="entry name" value="TonB-dependent receptor, beta-barrel domain"/>
    <property type="match status" value="1"/>
</dbReference>
<proteinExistence type="predicted"/>
<dbReference type="PANTHER" id="PTHR47234">
    <property type="match status" value="1"/>
</dbReference>
<dbReference type="Gene3D" id="2.170.130.10">
    <property type="entry name" value="TonB-dependent receptor, plug domain"/>
    <property type="match status" value="1"/>
</dbReference>
<comment type="caution">
    <text evidence="6">The sequence shown here is derived from an EMBL/GenBank/DDBJ whole genome shotgun (WGS) entry which is preliminary data.</text>
</comment>
<dbReference type="SUPFAM" id="SSF56935">
    <property type="entry name" value="Porins"/>
    <property type="match status" value="1"/>
</dbReference>
<name>A0A520MRS2_9GAMM</name>
<evidence type="ECO:0000313" key="7">
    <source>
        <dbReference type="Proteomes" id="UP000320146"/>
    </source>
</evidence>
<dbReference type="InterPro" id="IPR037066">
    <property type="entry name" value="Plug_dom_sf"/>
</dbReference>
<feature type="domain" description="TonB-dependent receptor plug" evidence="5">
    <location>
        <begin position="48"/>
        <end position="173"/>
    </location>
</feature>
<evidence type="ECO:0000259" key="5">
    <source>
        <dbReference type="Pfam" id="PF07715"/>
    </source>
</evidence>
<protein>
    <submittedName>
        <fullName evidence="6">Plug domain-containing protein</fullName>
    </submittedName>
</protein>
<sequence>MTKIKYLVLLMCAVVFSVNSQETADNNDVEEVVVTGTQIKGARINEALPVTVITADDIDDRGVNSGDELLATLTEQGVNQFNDVGSNGGGVNASRGDVGAFDIRSLGTGNTLVLLNGRRMISTPSYQTEEVGGSYVPVATVNSNNIPVSLVDRVEILRDGAGAIYGSDAVAGVVNNVLDTNFEGFQMRGRFQNWQHFNRDDHKFSMKYGKDFNGGNTNVSMYFSYYQRDRVAASEDEIMGRCDYGDLVPAEFDSAFYRCSSNSAWGQFDMSGSAAYTDSSGEFLIKAAGDANCLLNLGGGVCAASDSSGNYTHNWNGQRDVLGAVQRHNTFVFLNHDLGDGRELFAEWGNYQSEYNGNRHSVSHFSSVKFVVPATNFYNFTGKALLMDNYRFVDAGQRNVDNDKETNRYLVGLRGVTDAGWDWESAVSYSTAEAFDVTHNRVSNTLLDGLLHRTGPGAYNPFNGGGVYQTGYVSHNPVDYTPGNIQDAVVDAYRYNERTMTTADLRLSKPDVFSIKGGDVGMAWGVEARNDTFLDDRDPRLDGTIVFTERKTSGQLSTSAGDSYPYVSDLANSSPTPDSDGARNVNSVYIEFDVPLVSPEMNIPVVEQFDLQLAYRQEAYSDFEGTGVPRVAFGWVVNDLVKIRGSQQDTFRAPNMITINESMVVRNNTRNDAATIYAASLGVDTDDSDGRYSVQRQAMGSSKLTAEESQNSTVGLVIEPTDNLTITYDVWSIDSTNTIGLFGEENHMLLDLFLRLSSNDINNCGAVISNPALVRQTPDNPASFLAAGLCPFGLAERVEDNYANLNDRSVEGTDLGFYYDMDTVIGKFSFKHQVSMLTKREQNFGETLTTLNAAMDSGFLPVQAIDGFGDILAVNGSPKRKSYTSLRFRRGDWALGINQNARSTVYEDRTIARAGSMWAVTPFKTMNVYSDYYTNVNGGDLRLRVGVNNWHDRRAPLASSRMGYFEDLDNNLRRNFYLDLRVTY</sequence>
<evidence type="ECO:0000256" key="2">
    <source>
        <dbReference type="ARBA" id="ARBA00023136"/>
    </source>
</evidence>
<evidence type="ECO:0000313" key="6">
    <source>
        <dbReference type="EMBL" id="RZO23909.1"/>
    </source>
</evidence>
<keyword evidence="3" id="KW-0998">Cell outer membrane</keyword>
<organism evidence="6 7">
    <name type="scientific">SAR86 cluster bacterium</name>
    <dbReference type="NCBI Taxonomy" id="2030880"/>
    <lineage>
        <taxon>Bacteria</taxon>
        <taxon>Pseudomonadati</taxon>
        <taxon>Pseudomonadota</taxon>
        <taxon>Gammaproteobacteria</taxon>
        <taxon>SAR86 cluster</taxon>
    </lineage>
</organism>
<feature type="chain" id="PRO_5022139150" evidence="4">
    <location>
        <begin position="21"/>
        <end position="984"/>
    </location>
</feature>
<evidence type="ECO:0000256" key="4">
    <source>
        <dbReference type="SAM" id="SignalP"/>
    </source>
</evidence>
<keyword evidence="4" id="KW-0732">Signal</keyword>
<reference evidence="6 7" key="1">
    <citation type="submission" date="2019-02" db="EMBL/GenBank/DDBJ databases">
        <title>Prokaryotic population dynamics and viral predation in marine succession experiment using metagenomics: the confinement effect.</title>
        <authorList>
            <person name="Haro-Moreno J.M."/>
            <person name="Rodriguez-Valera F."/>
            <person name="Lopez-Perez M."/>
        </authorList>
    </citation>
    <scope>NUCLEOTIDE SEQUENCE [LARGE SCALE GENOMIC DNA]</scope>
    <source>
        <strain evidence="6">MED-G166</strain>
    </source>
</reference>
<dbReference type="GO" id="GO:0009279">
    <property type="term" value="C:cell outer membrane"/>
    <property type="evidence" value="ECO:0007669"/>
    <property type="project" value="UniProtKB-SubCell"/>
</dbReference>
<accession>A0A520MRS2</accession>
<dbReference type="Pfam" id="PF07715">
    <property type="entry name" value="Plug"/>
    <property type="match status" value="1"/>
</dbReference>